<organism evidence="13">
    <name type="scientific">Corethrella appendiculata</name>
    <dbReference type="NCBI Taxonomy" id="1370023"/>
    <lineage>
        <taxon>Eukaryota</taxon>
        <taxon>Metazoa</taxon>
        <taxon>Ecdysozoa</taxon>
        <taxon>Arthropoda</taxon>
        <taxon>Hexapoda</taxon>
        <taxon>Insecta</taxon>
        <taxon>Pterygota</taxon>
        <taxon>Neoptera</taxon>
        <taxon>Endopterygota</taxon>
        <taxon>Diptera</taxon>
        <taxon>Nematocera</taxon>
        <taxon>Culicoidea</taxon>
        <taxon>Chaoboridae</taxon>
        <taxon>Corethrella</taxon>
    </lineage>
</organism>
<evidence type="ECO:0000256" key="1">
    <source>
        <dbReference type="ARBA" id="ARBA00004496"/>
    </source>
</evidence>
<dbReference type="EC" id="2.7.4.8" evidence="3"/>
<dbReference type="AlphaFoldDB" id="U5ETQ0"/>
<comment type="catalytic activity">
    <reaction evidence="11">
        <text>GMP + ATP = GDP + ADP</text>
        <dbReference type="Rhea" id="RHEA:20780"/>
        <dbReference type="ChEBI" id="CHEBI:30616"/>
        <dbReference type="ChEBI" id="CHEBI:58115"/>
        <dbReference type="ChEBI" id="CHEBI:58189"/>
        <dbReference type="ChEBI" id="CHEBI:456216"/>
        <dbReference type="EC" id="2.7.4.8"/>
    </reaction>
</comment>
<dbReference type="SUPFAM" id="SSF52540">
    <property type="entry name" value="P-loop containing nucleoside triphosphate hydrolases"/>
    <property type="match status" value="1"/>
</dbReference>
<keyword evidence="6" id="KW-0808">Transferase</keyword>
<protein>
    <recommendedName>
        <fullName evidence="4">Guanylate kinase</fullName>
        <ecNumber evidence="3">2.7.4.8</ecNumber>
    </recommendedName>
    <alternativeName>
        <fullName evidence="10">GMP kinase</fullName>
    </alternativeName>
</protein>
<dbReference type="CDD" id="cd00071">
    <property type="entry name" value="GMPK"/>
    <property type="match status" value="1"/>
</dbReference>
<evidence type="ECO:0000256" key="5">
    <source>
        <dbReference type="ARBA" id="ARBA00022490"/>
    </source>
</evidence>
<evidence type="ECO:0000256" key="6">
    <source>
        <dbReference type="ARBA" id="ARBA00022679"/>
    </source>
</evidence>
<dbReference type="InterPro" id="IPR027417">
    <property type="entry name" value="P-loop_NTPase"/>
</dbReference>
<comment type="subcellular location">
    <subcellularLocation>
        <location evidence="1">Cytoplasm</location>
    </subcellularLocation>
</comment>
<accession>U5ETQ0</accession>
<keyword evidence="8 13" id="KW-0418">Kinase</keyword>
<dbReference type="Gene3D" id="3.40.50.300">
    <property type="entry name" value="P-loop containing nucleotide triphosphate hydrolases"/>
    <property type="match status" value="1"/>
</dbReference>
<evidence type="ECO:0000256" key="11">
    <source>
        <dbReference type="ARBA" id="ARBA00048594"/>
    </source>
</evidence>
<dbReference type="EMBL" id="GANO01001804">
    <property type="protein sequence ID" value="JAB58067.1"/>
    <property type="molecule type" value="mRNA"/>
</dbReference>
<proteinExistence type="evidence at transcript level"/>
<dbReference type="InterPro" id="IPR020590">
    <property type="entry name" value="Guanylate_kinase_CS"/>
</dbReference>
<evidence type="ECO:0000313" key="13">
    <source>
        <dbReference type="EMBL" id="JAB58067.1"/>
    </source>
</evidence>
<dbReference type="PROSITE" id="PS50052">
    <property type="entry name" value="GUANYLATE_KINASE_2"/>
    <property type="match status" value="1"/>
</dbReference>
<dbReference type="InterPro" id="IPR008145">
    <property type="entry name" value="GK/Ca_channel_bsu"/>
</dbReference>
<reference evidence="13" key="1">
    <citation type="journal article" date="2014" name="Insect Biochem. Mol. Biol.">
        <title>An insight into the sialome of the frog biting fly, Corethrella appendiculata.</title>
        <authorList>
            <person name="Ribeiro J.M.C."/>
            <person name="Chagas A.C."/>
            <person name="Pham V.M."/>
            <person name="Lounibos L.P."/>
            <person name="Calvo E."/>
        </authorList>
    </citation>
    <scope>NUCLEOTIDE SEQUENCE</scope>
    <source>
        <tissue evidence="13">Salivary glands</tissue>
    </source>
</reference>
<dbReference type="PANTHER" id="PTHR23117:SF13">
    <property type="entry name" value="GUANYLATE KINASE"/>
    <property type="match status" value="1"/>
</dbReference>
<evidence type="ECO:0000256" key="2">
    <source>
        <dbReference type="ARBA" id="ARBA00005790"/>
    </source>
</evidence>
<dbReference type="GO" id="GO:0004385">
    <property type="term" value="F:GMP kinase activity"/>
    <property type="evidence" value="ECO:0007669"/>
    <property type="project" value="UniProtKB-EC"/>
</dbReference>
<dbReference type="PROSITE" id="PS00856">
    <property type="entry name" value="GUANYLATE_KINASE_1"/>
    <property type="match status" value="1"/>
</dbReference>
<evidence type="ECO:0000256" key="9">
    <source>
        <dbReference type="ARBA" id="ARBA00022840"/>
    </source>
</evidence>
<keyword evidence="9" id="KW-0067">ATP-binding</keyword>
<evidence type="ECO:0000256" key="10">
    <source>
        <dbReference type="ARBA" id="ARBA00030128"/>
    </source>
</evidence>
<dbReference type="FunFam" id="3.40.50.300:FF:000879">
    <property type="entry name" value="Guanylate kinase 1"/>
    <property type="match status" value="1"/>
</dbReference>
<evidence type="ECO:0000256" key="8">
    <source>
        <dbReference type="ARBA" id="ARBA00022777"/>
    </source>
</evidence>
<evidence type="ECO:0000259" key="12">
    <source>
        <dbReference type="PROSITE" id="PS50052"/>
    </source>
</evidence>
<keyword evidence="5" id="KW-0963">Cytoplasm</keyword>
<dbReference type="PANTHER" id="PTHR23117">
    <property type="entry name" value="GUANYLATE KINASE-RELATED"/>
    <property type="match status" value="1"/>
</dbReference>
<dbReference type="GO" id="GO:0005829">
    <property type="term" value="C:cytosol"/>
    <property type="evidence" value="ECO:0007669"/>
    <property type="project" value="TreeGrafter"/>
</dbReference>
<dbReference type="Pfam" id="PF00625">
    <property type="entry name" value="Guanylate_kin"/>
    <property type="match status" value="1"/>
</dbReference>
<dbReference type="InterPro" id="IPR017665">
    <property type="entry name" value="Guanylate_kinase"/>
</dbReference>
<dbReference type="InterPro" id="IPR008144">
    <property type="entry name" value="Guanylate_kin-like_dom"/>
</dbReference>
<sequence>MVKQGPRPLVICGPSGSGKSTLLKKLFKEFPETFGFSVSHTTRKPRPGEENAIHYHFVSVEDMQAAIENGEFIETAVFSGNMYGTSKQSVENVQNQGKVCVLDIEIEGVKQVRNSDRLNPLLVFVEPPSIDELERRLRARNTETDESLKKRLNTAKIEIEYGTTPGNFHIVIHNQNLKQAYTDLRDFILRELEVQRDQGINVCLTRVEINEKD</sequence>
<dbReference type="SMART" id="SM00072">
    <property type="entry name" value="GuKc"/>
    <property type="match status" value="1"/>
</dbReference>
<feature type="domain" description="Guanylate kinase-like" evidence="12">
    <location>
        <begin position="6"/>
        <end position="189"/>
    </location>
</feature>
<evidence type="ECO:0000256" key="4">
    <source>
        <dbReference type="ARBA" id="ARBA00016296"/>
    </source>
</evidence>
<name>U5ETQ0_9DIPT</name>
<evidence type="ECO:0000256" key="7">
    <source>
        <dbReference type="ARBA" id="ARBA00022741"/>
    </source>
</evidence>
<comment type="similarity">
    <text evidence="2">Belongs to the guanylate kinase family.</text>
</comment>
<dbReference type="NCBIfam" id="TIGR03263">
    <property type="entry name" value="guanyl_kin"/>
    <property type="match status" value="1"/>
</dbReference>
<dbReference type="GO" id="GO:0005524">
    <property type="term" value="F:ATP binding"/>
    <property type="evidence" value="ECO:0007669"/>
    <property type="project" value="UniProtKB-KW"/>
</dbReference>
<keyword evidence="7" id="KW-0547">Nucleotide-binding</keyword>
<evidence type="ECO:0000256" key="3">
    <source>
        <dbReference type="ARBA" id="ARBA00012961"/>
    </source>
</evidence>